<comment type="caution">
    <text evidence="1">The sequence shown here is derived from an EMBL/GenBank/DDBJ whole genome shotgun (WGS) entry which is preliminary data.</text>
</comment>
<gene>
    <name evidence="1" type="ORF">CCMP2556_LOCUS12057</name>
</gene>
<dbReference type="EMBL" id="CAXAMN010005780">
    <property type="protein sequence ID" value="CAK9015322.1"/>
    <property type="molecule type" value="Genomic_DNA"/>
</dbReference>
<organism evidence="1 2">
    <name type="scientific">Durusdinium trenchii</name>
    <dbReference type="NCBI Taxonomy" id="1381693"/>
    <lineage>
        <taxon>Eukaryota</taxon>
        <taxon>Sar</taxon>
        <taxon>Alveolata</taxon>
        <taxon>Dinophyceae</taxon>
        <taxon>Suessiales</taxon>
        <taxon>Symbiodiniaceae</taxon>
        <taxon>Durusdinium</taxon>
    </lineage>
</organism>
<evidence type="ECO:0000313" key="2">
    <source>
        <dbReference type="Proteomes" id="UP001642484"/>
    </source>
</evidence>
<proteinExistence type="predicted"/>
<dbReference type="Proteomes" id="UP001642484">
    <property type="component" value="Unassembled WGS sequence"/>
</dbReference>
<reference evidence="1 2" key="1">
    <citation type="submission" date="2024-02" db="EMBL/GenBank/DDBJ databases">
        <authorList>
            <person name="Chen Y."/>
            <person name="Shah S."/>
            <person name="Dougan E. K."/>
            <person name="Thang M."/>
            <person name="Chan C."/>
        </authorList>
    </citation>
    <scope>NUCLEOTIDE SEQUENCE [LARGE SCALE GENOMIC DNA]</scope>
</reference>
<evidence type="ECO:0000313" key="1">
    <source>
        <dbReference type="EMBL" id="CAK9015322.1"/>
    </source>
</evidence>
<keyword evidence="2" id="KW-1185">Reference proteome</keyword>
<name>A0ABP0JMH4_9DINO</name>
<protein>
    <submittedName>
        <fullName evidence="1">Uncharacterized protein</fullName>
    </submittedName>
</protein>
<accession>A0ABP0JMH4</accession>
<sequence length="111" mass="12913">MLLCTYARARWSDLRFIHHVEIESKRNGCLVLYTTEHKTSAVGEKKEQYLPFVVPWDGVTNENWLQIFLDLYQQVGLNIHKVLSYQHPDPVVDSAHGPWPHLKLLPGCEVF</sequence>